<dbReference type="Proteomes" id="UP000197446">
    <property type="component" value="Unassembled WGS sequence"/>
</dbReference>
<feature type="signal peptide" evidence="1">
    <location>
        <begin position="1"/>
        <end position="21"/>
    </location>
</feature>
<feature type="domain" description="Ice-binding protein C-terminal" evidence="2">
    <location>
        <begin position="162"/>
        <end position="186"/>
    </location>
</feature>
<dbReference type="NCBIfam" id="TIGR02595">
    <property type="entry name" value="PEP_CTERM"/>
    <property type="match status" value="1"/>
</dbReference>
<protein>
    <recommendedName>
        <fullName evidence="2">Ice-binding protein C-terminal domain-containing protein</fullName>
    </recommendedName>
</protein>
<evidence type="ECO:0000256" key="1">
    <source>
        <dbReference type="SAM" id="SignalP"/>
    </source>
</evidence>
<dbReference type="OrthoDB" id="8901520at2"/>
<sequence>MKTCKTLAVLAAACLTASAHADDTLPAGILITGQVSGASTQLYGLDFLSGDDTASNITRLSATEIEFISADGALQVDFFTDGRIQVWNNTGDLALPGRYTLSFSFAGLTQPLAALAPVDVTALSSGSYSFVLTGPDTVSLTLDNLSFTSQWGILTAQVTAAAVPEPASLALFGAGLGLLALRRTRRSA</sequence>
<dbReference type="EMBL" id="NISI01000001">
    <property type="protein sequence ID" value="OWR05711.1"/>
    <property type="molecule type" value="Genomic_DNA"/>
</dbReference>
<reference evidence="3 4" key="1">
    <citation type="journal article" date="2007" name="Int. J. Syst. Evol. Microbiol.">
        <title>Description of Pelomonas aquatica sp. nov. and Pelomonas puraquae sp. nov., isolated from industrial and haemodialysis water.</title>
        <authorList>
            <person name="Gomila M."/>
            <person name="Bowien B."/>
            <person name="Falsen E."/>
            <person name="Moore E.R."/>
            <person name="Lalucat J."/>
        </authorList>
    </citation>
    <scope>NUCLEOTIDE SEQUENCE [LARGE SCALE GENOMIC DNA]</scope>
    <source>
        <strain evidence="3 4">CCUG 52769</strain>
    </source>
</reference>
<keyword evidence="4" id="KW-1185">Reference proteome</keyword>
<proteinExistence type="predicted"/>
<accession>A0A254NCM5</accession>
<dbReference type="RefSeq" id="WP_088481918.1">
    <property type="nucleotide sequence ID" value="NZ_JBCNLH010000002.1"/>
</dbReference>
<evidence type="ECO:0000313" key="3">
    <source>
        <dbReference type="EMBL" id="OWR05711.1"/>
    </source>
</evidence>
<evidence type="ECO:0000313" key="4">
    <source>
        <dbReference type="Proteomes" id="UP000197446"/>
    </source>
</evidence>
<name>A0A254NCM5_9BURK</name>
<evidence type="ECO:0000259" key="2">
    <source>
        <dbReference type="Pfam" id="PF07589"/>
    </source>
</evidence>
<keyword evidence="1" id="KW-0732">Signal</keyword>
<feature type="chain" id="PRO_5013372843" description="Ice-binding protein C-terminal domain-containing protein" evidence="1">
    <location>
        <begin position="22"/>
        <end position="188"/>
    </location>
</feature>
<comment type="caution">
    <text evidence="3">The sequence shown here is derived from an EMBL/GenBank/DDBJ whole genome shotgun (WGS) entry which is preliminary data.</text>
</comment>
<gene>
    <name evidence="3" type="ORF">CDO81_04475</name>
</gene>
<organism evidence="3 4">
    <name type="scientific">Roseateles puraquae</name>
    <dbReference type="NCBI Taxonomy" id="431059"/>
    <lineage>
        <taxon>Bacteria</taxon>
        <taxon>Pseudomonadati</taxon>
        <taxon>Pseudomonadota</taxon>
        <taxon>Betaproteobacteria</taxon>
        <taxon>Burkholderiales</taxon>
        <taxon>Sphaerotilaceae</taxon>
        <taxon>Roseateles</taxon>
    </lineage>
</organism>
<dbReference type="InterPro" id="IPR013424">
    <property type="entry name" value="Ice-binding_C"/>
</dbReference>
<dbReference type="Pfam" id="PF07589">
    <property type="entry name" value="PEP-CTERM"/>
    <property type="match status" value="1"/>
</dbReference>
<dbReference type="AlphaFoldDB" id="A0A254NCM5"/>